<evidence type="ECO:0000259" key="11">
    <source>
        <dbReference type="SMART" id="SM00562"/>
    </source>
</evidence>
<dbReference type="GO" id="GO:0046872">
    <property type="term" value="F:metal ion binding"/>
    <property type="evidence" value="ECO:0007669"/>
    <property type="project" value="UniProtKB-KW"/>
</dbReference>
<dbReference type="NCBIfam" id="NF001908">
    <property type="entry name" value="PRK00668.1"/>
    <property type="match status" value="1"/>
</dbReference>
<evidence type="ECO:0000313" key="12">
    <source>
        <dbReference type="EMBL" id="WRO20427.1"/>
    </source>
</evidence>
<feature type="binding site" evidence="8 9">
    <location>
        <position position="91"/>
    </location>
    <ligand>
        <name>ATP</name>
        <dbReference type="ChEBI" id="CHEBI:30616"/>
    </ligand>
</feature>
<dbReference type="CDD" id="cd04413">
    <property type="entry name" value="NDPk_I"/>
    <property type="match status" value="1"/>
</dbReference>
<dbReference type="AlphaFoldDB" id="A0AAU0UMK6"/>
<feature type="binding site" evidence="8 9">
    <location>
        <position position="112"/>
    </location>
    <ligand>
        <name>ATP</name>
        <dbReference type="ChEBI" id="CHEBI:30616"/>
    </ligand>
</feature>
<keyword evidence="5 8" id="KW-0546">Nucleotide metabolism</keyword>
<comment type="catalytic activity">
    <reaction evidence="7">
        <text>dZDP + ATP = dZTP + ADP</text>
        <dbReference type="Rhea" id="RHEA:67644"/>
        <dbReference type="ChEBI" id="CHEBI:30616"/>
        <dbReference type="ChEBI" id="CHEBI:172929"/>
        <dbReference type="ChEBI" id="CHEBI:172931"/>
        <dbReference type="ChEBI" id="CHEBI:456216"/>
    </reaction>
</comment>
<dbReference type="InterPro" id="IPR036850">
    <property type="entry name" value="NDK-like_dom_sf"/>
</dbReference>
<dbReference type="InterPro" id="IPR034907">
    <property type="entry name" value="NDK-like_dom"/>
</dbReference>
<comment type="catalytic activity">
    <reaction evidence="8">
        <text>a 2'-deoxyribonucleoside 5'-diphosphate + ATP = a 2'-deoxyribonucleoside 5'-triphosphate + ADP</text>
        <dbReference type="Rhea" id="RHEA:44640"/>
        <dbReference type="ChEBI" id="CHEBI:30616"/>
        <dbReference type="ChEBI" id="CHEBI:61560"/>
        <dbReference type="ChEBI" id="CHEBI:73316"/>
        <dbReference type="ChEBI" id="CHEBI:456216"/>
        <dbReference type="EC" id="2.7.4.6"/>
    </reaction>
</comment>
<evidence type="ECO:0000256" key="7">
    <source>
        <dbReference type="ARBA" id="ARBA00047945"/>
    </source>
</evidence>
<dbReference type="KEGG" id="dbc:MFMK1_000195"/>
<dbReference type="Proteomes" id="UP001329915">
    <property type="component" value="Chromosome"/>
</dbReference>
<feature type="binding site" evidence="8 9">
    <location>
        <position position="57"/>
    </location>
    <ligand>
        <name>ATP</name>
        <dbReference type="ChEBI" id="CHEBI:30616"/>
    </ligand>
</feature>
<keyword evidence="4 8" id="KW-0418">Kinase</keyword>
<keyword evidence="3 8" id="KW-0808">Transferase</keyword>
<organism evidence="12 13">
    <name type="scientific">Metallumcola ferriviriculae</name>
    <dbReference type="NCBI Taxonomy" id="3039180"/>
    <lineage>
        <taxon>Bacteria</taxon>
        <taxon>Bacillati</taxon>
        <taxon>Bacillota</taxon>
        <taxon>Clostridia</taxon>
        <taxon>Neomoorellales</taxon>
        <taxon>Desulfitibacteraceae</taxon>
        <taxon>Metallumcola</taxon>
    </lineage>
</organism>
<proteinExistence type="inferred from homology"/>
<evidence type="ECO:0000256" key="1">
    <source>
        <dbReference type="ARBA" id="ARBA00001946"/>
    </source>
</evidence>
<evidence type="ECO:0000256" key="9">
    <source>
        <dbReference type="PROSITE-ProRule" id="PRU00706"/>
    </source>
</evidence>
<evidence type="ECO:0000256" key="4">
    <source>
        <dbReference type="ARBA" id="ARBA00022777"/>
    </source>
</evidence>
<dbReference type="GO" id="GO:0006228">
    <property type="term" value="P:UTP biosynthetic process"/>
    <property type="evidence" value="ECO:0007669"/>
    <property type="project" value="UniProtKB-UniRule"/>
</dbReference>
<dbReference type="GO" id="GO:0004550">
    <property type="term" value="F:nucleoside diphosphate kinase activity"/>
    <property type="evidence" value="ECO:0007669"/>
    <property type="project" value="UniProtKB-UniRule"/>
</dbReference>
<dbReference type="Pfam" id="PF00334">
    <property type="entry name" value="NDK"/>
    <property type="match status" value="1"/>
</dbReference>
<keyword evidence="13" id="KW-1185">Reference proteome</keyword>
<dbReference type="SUPFAM" id="SSF54919">
    <property type="entry name" value="Nucleoside diphosphate kinase, NDK"/>
    <property type="match status" value="1"/>
</dbReference>
<comment type="subunit">
    <text evidence="8">Homotetramer.</text>
</comment>
<reference evidence="12 13" key="1">
    <citation type="submission" date="2023-04" db="EMBL/GenBank/DDBJ databases">
        <authorList>
            <person name="Hsu D."/>
        </authorList>
    </citation>
    <scope>NUCLEOTIDE SEQUENCE [LARGE SCALE GENOMIC DNA]</scope>
    <source>
        <strain evidence="12 13">MK1</strain>
    </source>
</reference>
<feature type="binding site" evidence="8 9">
    <location>
        <position position="85"/>
    </location>
    <ligand>
        <name>ATP</name>
        <dbReference type="ChEBI" id="CHEBI:30616"/>
    </ligand>
</feature>
<dbReference type="SMART" id="SM00562">
    <property type="entry name" value="NDK"/>
    <property type="match status" value="1"/>
</dbReference>
<name>A0AAU0UMK6_9FIRM</name>
<dbReference type="EC" id="2.7.4.6" evidence="8"/>
<dbReference type="HAMAP" id="MF_00451">
    <property type="entry name" value="NDP_kinase"/>
    <property type="match status" value="1"/>
</dbReference>
<dbReference type="GO" id="GO:0006183">
    <property type="term" value="P:GTP biosynthetic process"/>
    <property type="evidence" value="ECO:0007669"/>
    <property type="project" value="UniProtKB-UniRule"/>
</dbReference>
<comment type="function">
    <text evidence="8">Major role in the synthesis of nucleoside triphosphates other than ATP. The ATP gamma phosphate is transferred to the NDP beta phosphate via a ping-pong mechanism, using a phosphorylated active-site intermediate.</text>
</comment>
<dbReference type="InterPro" id="IPR001564">
    <property type="entry name" value="Nucleoside_diP_kinase"/>
</dbReference>
<comment type="subcellular location">
    <subcellularLocation>
        <location evidence="8">Cytoplasm</location>
    </subcellularLocation>
</comment>
<dbReference type="GO" id="GO:0006241">
    <property type="term" value="P:CTP biosynthetic process"/>
    <property type="evidence" value="ECO:0007669"/>
    <property type="project" value="UniProtKB-UniRule"/>
</dbReference>
<keyword evidence="8" id="KW-0479">Metal-binding</keyword>
<comment type="cofactor">
    <cofactor evidence="1 8">
        <name>Mg(2+)</name>
        <dbReference type="ChEBI" id="CHEBI:18420"/>
    </cofactor>
</comment>
<gene>
    <name evidence="8 12" type="primary">ndk</name>
    <name evidence="12" type="ORF">MFMK1_000195</name>
</gene>
<sequence length="149" mass="16769">MEQTYVMIKPDGVQRNLVGDVIGRFEKKGYKLVAIKLLLLTEEQAKEHYREHVGKPFFPGLLGYITSGPVVAMVWAGKDVVSAARKMMGKTNPLEAEPGTIRGDYGLDIGRNVIHGADSVESAQREIAIYFKEDESTSYEKTIEEWQYE</sequence>
<dbReference type="GO" id="GO:0005737">
    <property type="term" value="C:cytoplasm"/>
    <property type="evidence" value="ECO:0007669"/>
    <property type="project" value="UniProtKB-SubCell"/>
</dbReference>
<keyword evidence="8" id="KW-0067">ATP-binding</keyword>
<dbReference type="Gene3D" id="3.30.70.141">
    <property type="entry name" value="Nucleoside diphosphate kinase-like domain"/>
    <property type="match status" value="1"/>
</dbReference>
<keyword evidence="8" id="KW-0597">Phosphoprotein</keyword>
<keyword evidence="8" id="KW-0963">Cytoplasm</keyword>
<evidence type="ECO:0000256" key="3">
    <source>
        <dbReference type="ARBA" id="ARBA00022679"/>
    </source>
</evidence>
<comment type="catalytic activity">
    <reaction evidence="8">
        <text>a ribonucleoside 5'-diphosphate + ATP = a ribonucleoside 5'-triphosphate + ADP</text>
        <dbReference type="Rhea" id="RHEA:18113"/>
        <dbReference type="ChEBI" id="CHEBI:30616"/>
        <dbReference type="ChEBI" id="CHEBI:57930"/>
        <dbReference type="ChEBI" id="CHEBI:61557"/>
        <dbReference type="ChEBI" id="CHEBI:456216"/>
        <dbReference type="EC" id="2.7.4.6"/>
    </reaction>
</comment>
<protein>
    <recommendedName>
        <fullName evidence="8">Nucleoside diphosphate kinase</fullName>
        <shortName evidence="8">NDK</shortName>
        <shortName evidence="8">NDP kinase</shortName>
        <ecNumber evidence="8">2.7.4.6</ecNumber>
    </recommendedName>
    <alternativeName>
        <fullName evidence="8">Nucleoside-2-P kinase</fullName>
    </alternativeName>
</protein>
<keyword evidence="8" id="KW-0460">Magnesium</keyword>
<evidence type="ECO:0000256" key="2">
    <source>
        <dbReference type="ARBA" id="ARBA00008142"/>
    </source>
</evidence>
<evidence type="ECO:0000256" key="6">
    <source>
        <dbReference type="ARBA" id="ARBA00024802"/>
    </source>
</evidence>
<feature type="binding site" evidence="8 9">
    <location>
        <position position="9"/>
    </location>
    <ligand>
        <name>ATP</name>
        <dbReference type="ChEBI" id="CHEBI:30616"/>
    </ligand>
</feature>
<evidence type="ECO:0000256" key="5">
    <source>
        <dbReference type="ARBA" id="ARBA00023080"/>
    </source>
</evidence>
<dbReference type="PRINTS" id="PR01243">
    <property type="entry name" value="NUCDPKINASE"/>
</dbReference>
<comment type="function">
    <text evidence="6">(Microbial infection) Catalyzes the phosphorylation of dZDP to dZTP, when the bacterium is infected by a phage that produces the substrate for the synthesis of dZTP (2- amino-2'-deoxyadenosine 5'-triphosphate), which is then used by the phage as a DNA polymerase substrate.</text>
</comment>
<feature type="domain" description="Nucleoside diphosphate kinase-like" evidence="11">
    <location>
        <begin position="1"/>
        <end position="138"/>
    </location>
</feature>
<evidence type="ECO:0000256" key="10">
    <source>
        <dbReference type="RuleBase" id="RU004011"/>
    </source>
</evidence>
<dbReference type="GO" id="GO:0005524">
    <property type="term" value="F:ATP binding"/>
    <property type="evidence" value="ECO:0007669"/>
    <property type="project" value="UniProtKB-UniRule"/>
</dbReference>
<dbReference type="FunFam" id="3.30.70.141:FF:000002">
    <property type="entry name" value="Nucleoside diphosphate kinase"/>
    <property type="match status" value="1"/>
</dbReference>
<dbReference type="PROSITE" id="PS51374">
    <property type="entry name" value="NDPK_LIKE"/>
    <property type="match status" value="1"/>
</dbReference>
<feature type="active site" description="Pros-phosphohistidine intermediate" evidence="8 9">
    <location>
        <position position="115"/>
    </location>
</feature>
<comment type="similarity">
    <text evidence="2 8 9 10">Belongs to the NDK family.</text>
</comment>
<feature type="binding site" evidence="8 9">
    <location>
        <position position="102"/>
    </location>
    <ligand>
        <name>ATP</name>
        <dbReference type="ChEBI" id="CHEBI:30616"/>
    </ligand>
</feature>
<keyword evidence="8" id="KW-0547">Nucleotide-binding</keyword>
<evidence type="ECO:0000256" key="8">
    <source>
        <dbReference type="HAMAP-Rule" id="MF_00451"/>
    </source>
</evidence>
<accession>A0AAU0UMK6</accession>
<dbReference type="RefSeq" id="WP_366923325.1">
    <property type="nucleotide sequence ID" value="NZ_CP121694.1"/>
</dbReference>
<evidence type="ECO:0000313" key="13">
    <source>
        <dbReference type="Proteomes" id="UP001329915"/>
    </source>
</evidence>
<dbReference type="EMBL" id="CP121694">
    <property type="protein sequence ID" value="WRO20427.1"/>
    <property type="molecule type" value="Genomic_DNA"/>
</dbReference>
<dbReference type="PANTHER" id="PTHR11349">
    <property type="entry name" value="NUCLEOSIDE DIPHOSPHATE KINASE"/>
    <property type="match status" value="1"/>
</dbReference>